<dbReference type="Gene3D" id="1.10.443.10">
    <property type="entry name" value="Intergrase catalytic core"/>
    <property type="match status" value="1"/>
</dbReference>
<dbReference type="Pfam" id="PF00589">
    <property type="entry name" value="Phage_integrase"/>
    <property type="match status" value="1"/>
</dbReference>
<dbReference type="GO" id="GO:0006310">
    <property type="term" value="P:DNA recombination"/>
    <property type="evidence" value="ECO:0007669"/>
    <property type="project" value="UniProtKB-KW"/>
</dbReference>
<keyword evidence="8" id="KW-1185">Reference proteome</keyword>
<feature type="domain" description="Core-binding (CB)" evidence="6">
    <location>
        <begin position="3"/>
        <end position="95"/>
    </location>
</feature>
<dbReference type="InterPro" id="IPR013762">
    <property type="entry name" value="Integrase-like_cat_sf"/>
</dbReference>
<evidence type="ECO:0008006" key="9">
    <source>
        <dbReference type="Google" id="ProtNLM"/>
    </source>
</evidence>
<comment type="caution">
    <text evidence="7">The sequence shown here is derived from an EMBL/GenBank/DDBJ whole genome shotgun (WGS) entry which is preliminary data.</text>
</comment>
<evidence type="ECO:0000259" key="6">
    <source>
        <dbReference type="PROSITE" id="PS51900"/>
    </source>
</evidence>
<feature type="domain" description="Tyr recombinase" evidence="5">
    <location>
        <begin position="121"/>
        <end position="314"/>
    </location>
</feature>
<dbReference type="InterPro" id="IPR002104">
    <property type="entry name" value="Integrase_catalytic"/>
</dbReference>
<gene>
    <name evidence="7" type="ORF">B9L23_07135</name>
</gene>
<dbReference type="AlphaFoldDB" id="A0A226QSS7"/>
<dbReference type="SUPFAM" id="SSF47823">
    <property type="entry name" value="lambda integrase-like, N-terminal domain"/>
    <property type="match status" value="1"/>
</dbReference>
<dbReference type="Pfam" id="PF02899">
    <property type="entry name" value="Phage_int_SAM_1"/>
    <property type="match status" value="1"/>
</dbReference>
<organism evidence="7 8">
    <name type="scientific">Parageobacillus galactosidasius</name>
    <dbReference type="NCBI Taxonomy" id="883812"/>
    <lineage>
        <taxon>Bacteria</taxon>
        <taxon>Bacillati</taxon>
        <taxon>Bacillota</taxon>
        <taxon>Bacilli</taxon>
        <taxon>Bacillales</taxon>
        <taxon>Anoxybacillaceae</taxon>
        <taxon>Parageobacillus</taxon>
    </lineage>
</organism>
<sequence>MRDKMLEVIHNNLSLQTSLEEVKNLIEQSKSDNTKKAYQTDWKHFEDWCLRNNVQSMPAKVETILLYLNELSKQYKYSTIRRKLSSISQAHEIKGALNPTRHYYVLKLMQGIAKQKGTKQEAKKAIILDDIKKMIDVIDTTKLIGKRDKALLLVGFALASRRSELVAVDLEDITFTSQGMDIAIKQKKTNEVIMKSVVRIDSEYCPVRALKDWIEAAGIKEGAIFRTIDRHGNIKDRTKDKTVARVVKKYAELAGLNPNDYAGHSLRSGLATSAAQEGMNDTSIMKQTGHKTRSMVDRYVQEGNRYKNNASSILRNLG</sequence>
<evidence type="ECO:0000313" key="8">
    <source>
        <dbReference type="Proteomes" id="UP000198394"/>
    </source>
</evidence>
<dbReference type="SUPFAM" id="SSF56349">
    <property type="entry name" value="DNA breaking-rejoining enzymes"/>
    <property type="match status" value="1"/>
</dbReference>
<proteinExistence type="predicted"/>
<keyword evidence="3" id="KW-0233">DNA recombination</keyword>
<reference evidence="7 8" key="1">
    <citation type="submission" date="2017-04" db="EMBL/GenBank/DDBJ databases">
        <title>The genome sequence of Parageobacillus galactosidasius DSM 18751.</title>
        <authorList>
            <person name="Ramaloko W.T."/>
            <person name="Koen N."/>
            <person name="Polliack S."/>
            <person name="Aliyu H."/>
            <person name="Lebre P."/>
            <person name="Mohr T."/>
            <person name="Oswald F."/>
            <person name="Zwick M."/>
            <person name="Neumann A."/>
            <person name="Syldatk C."/>
            <person name="Cowan D."/>
            <person name="De Maayer P."/>
        </authorList>
    </citation>
    <scope>NUCLEOTIDE SEQUENCE [LARGE SCALE GENOMIC DNA]</scope>
    <source>
        <strain evidence="7 8">DSM 18751</strain>
    </source>
</reference>
<dbReference type="PANTHER" id="PTHR34605">
    <property type="entry name" value="PHAGE_INTEGRASE DOMAIN-CONTAINING PROTEIN"/>
    <property type="match status" value="1"/>
</dbReference>
<keyword evidence="1" id="KW-0229">DNA integration</keyword>
<keyword evidence="2 4" id="KW-0238">DNA-binding</keyword>
<dbReference type="InterPro" id="IPR011010">
    <property type="entry name" value="DNA_brk_join_enz"/>
</dbReference>
<evidence type="ECO:0000256" key="4">
    <source>
        <dbReference type="PROSITE-ProRule" id="PRU01248"/>
    </source>
</evidence>
<evidence type="ECO:0000256" key="3">
    <source>
        <dbReference type="ARBA" id="ARBA00023172"/>
    </source>
</evidence>
<dbReference type="InterPro" id="IPR052925">
    <property type="entry name" value="Phage_Integrase-like_Recomb"/>
</dbReference>
<dbReference type="PANTHER" id="PTHR34605:SF3">
    <property type="entry name" value="P CELL-TYPE AGGLUTINATION PROTEIN MAP4-LIKE-RELATED"/>
    <property type="match status" value="1"/>
</dbReference>
<accession>A0A226QSS7</accession>
<dbReference type="PROSITE" id="PS51898">
    <property type="entry name" value="TYR_RECOMBINASE"/>
    <property type="match status" value="1"/>
</dbReference>
<evidence type="ECO:0000256" key="2">
    <source>
        <dbReference type="ARBA" id="ARBA00023125"/>
    </source>
</evidence>
<dbReference type="Gene3D" id="1.10.150.130">
    <property type="match status" value="1"/>
</dbReference>
<evidence type="ECO:0000259" key="5">
    <source>
        <dbReference type="PROSITE" id="PS51898"/>
    </source>
</evidence>
<dbReference type="InterPro" id="IPR004107">
    <property type="entry name" value="Integrase_SAM-like_N"/>
</dbReference>
<evidence type="ECO:0000313" key="7">
    <source>
        <dbReference type="EMBL" id="OXB94640.1"/>
    </source>
</evidence>
<dbReference type="CDD" id="cd00799">
    <property type="entry name" value="INT_Cre_C"/>
    <property type="match status" value="1"/>
</dbReference>
<dbReference type="GO" id="GO:0015074">
    <property type="term" value="P:DNA integration"/>
    <property type="evidence" value="ECO:0007669"/>
    <property type="project" value="UniProtKB-KW"/>
</dbReference>
<dbReference type="EMBL" id="NDYL01000001">
    <property type="protein sequence ID" value="OXB94640.1"/>
    <property type="molecule type" value="Genomic_DNA"/>
</dbReference>
<dbReference type="InterPro" id="IPR010998">
    <property type="entry name" value="Integrase_recombinase_N"/>
</dbReference>
<dbReference type="InterPro" id="IPR044068">
    <property type="entry name" value="CB"/>
</dbReference>
<dbReference type="GO" id="GO:0003677">
    <property type="term" value="F:DNA binding"/>
    <property type="evidence" value="ECO:0007669"/>
    <property type="project" value="UniProtKB-UniRule"/>
</dbReference>
<dbReference type="Proteomes" id="UP000198394">
    <property type="component" value="Unassembled WGS sequence"/>
</dbReference>
<protein>
    <recommendedName>
        <fullName evidence="9">Integrase</fullName>
    </recommendedName>
</protein>
<evidence type="ECO:0000256" key="1">
    <source>
        <dbReference type="ARBA" id="ARBA00022908"/>
    </source>
</evidence>
<name>A0A226QSS7_9BACL</name>
<dbReference type="PROSITE" id="PS51900">
    <property type="entry name" value="CB"/>
    <property type="match status" value="1"/>
</dbReference>